<evidence type="ECO:0000256" key="1">
    <source>
        <dbReference type="ARBA" id="ARBA00004651"/>
    </source>
</evidence>
<dbReference type="RefSeq" id="WP_198826708.1">
    <property type="nucleotide sequence ID" value="NZ_CP066308.1"/>
</dbReference>
<evidence type="ECO:0000256" key="9">
    <source>
        <dbReference type="ARBA" id="ARBA00022840"/>
    </source>
</evidence>
<comment type="cofactor">
    <cofactor evidence="18">
        <name>Mg(2+)</name>
        <dbReference type="ChEBI" id="CHEBI:18420"/>
    </cofactor>
    <text evidence="18">Mn(2+), Zn(2+), Cd(2+) and Co(2+) support activity to lesser extents.</text>
</comment>
<keyword evidence="6 19" id="KW-0812">Transmembrane</keyword>
<dbReference type="EMBL" id="CP073708">
    <property type="protein sequence ID" value="QUO40155.1"/>
    <property type="molecule type" value="Genomic_DNA"/>
</dbReference>
<sequence>MKEWRRLARSFSYALAGIAHTVKTERNMRIHLAAGLLALLAAWWLEISREDVLLVFFSIALVFSLELVNTAIEEAVDLASPEKHAKAKAAKDAAAGAVLVAAILSVIIGLVVFGPPLLQKLSALLPV</sequence>
<feature type="binding site" evidence="16">
    <location>
        <position position="66"/>
    </location>
    <ligand>
        <name>substrate</name>
    </ligand>
</feature>
<feature type="active site" description="Proton acceptor" evidence="15">
    <location>
        <position position="66"/>
    </location>
</feature>
<keyword evidence="12 19" id="KW-0472">Membrane</keyword>
<evidence type="ECO:0000256" key="12">
    <source>
        <dbReference type="ARBA" id="ARBA00023136"/>
    </source>
</evidence>
<reference evidence="20 22" key="1">
    <citation type="submission" date="2020-12" db="EMBL/GenBank/DDBJ databases">
        <title>strain FJAT-54423T represents a novel species of the genus Brevibacillus.</title>
        <authorList>
            <person name="Tang R."/>
        </authorList>
    </citation>
    <scope>NUCLEOTIDE SEQUENCE [LARGE SCALE GENOMIC DNA]</scope>
    <source>
        <strain evidence="20 22">FJAT-54423</strain>
    </source>
</reference>
<comment type="subcellular location">
    <subcellularLocation>
        <location evidence="1">Cell membrane</location>
        <topology evidence="1">Multi-pass membrane protein</topology>
    </subcellularLocation>
</comment>
<feature type="binding site" evidence="17">
    <location>
        <begin position="82"/>
        <end position="84"/>
    </location>
    <ligand>
        <name>ATP</name>
        <dbReference type="ChEBI" id="CHEBI:30616"/>
    </ligand>
</feature>
<name>A0A7T5EIB6_9BACL</name>
<keyword evidence="14" id="KW-1208">Phospholipid metabolism</keyword>
<dbReference type="CDD" id="cd14265">
    <property type="entry name" value="UDPK_IM_like"/>
    <property type="match status" value="1"/>
</dbReference>
<keyword evidence="4" id="KW-0444">Lipid biosynthesis</keyword>
<keyword evidence="18" id="KW-0460">Magnesium</keyword>
<feature type="binding site" evidence="17">
    <location>
        <position position="73"/>
    </location>
    <ligand>
        <name>ATP</name>
        <dbReference type="ChEBI" id="CHEBI:30616"/>
    </ligand>
</feature>
<keyword evidence="23" id="KW-1185">Reference proteome</keyword>
<dbReference type="GO" id="GO:0005524">
    <property type="term" value="F:ATP binding"/>
    <property type="evidence" value="ECO:0007669"/>
    <property type="project" value="UniProtKB-KW"/>
</dbReference>
<dbReference type="PANTHER" id="PTHR34299">
    <property type="entry name" value="DIACYLGLYCEROL KINASE"/>
    <property type="match status" value="1"/>
</dbReference>
<feature type="binding site" evidence="17">
    <location>
        <position position="13"/>
    </location>
    <ligand>
        <name>ATP</name>
        <dbReference type="ChEBI" id="CHEBI:30616"/>
    </ligand>
</feature>
<dbReference type="InterPro" id="IPR033717">
    <property type="entry name" value="UDPK"/>
</dbReference>
<keyword evidence="7 17" id="KW-0547">Nucleotide-binding</keyword>
<dbReference type="GO" id="GO:0008654">
    <property type="term" value="P:phospholipid biosynthetic process"/>
    <property type="evidence" value="ECO:0007669"/>
    <property type="project" value="UniProtKB-KW"/>
</dbReference>
<keyword evidence="13" id="KW-0594">Phospholipid biosynthesis</keyword>
<feature type="binding site" evidence="17">
    <location>
        <position position="6"/>
    </location>
    <ligand>
        <name>ATP</name>
        <dbReference type="ChEBI" id="CHEBI:30616"/>
    </ligand>
</feature>
<dbReference type="EMBL" id="CP066308">
    <property type="protein sequence ID" value="QQE73077.1"/>
    <property type="molecule type" value="Genomic_DNA"/>
</dbReference>
<dbReference type="PANTHER" id="PTHR34299:SF1">
    <property type="entry name" value="DIACYLGLYCEROL KINASE"/>
    <property type="match status" value="1"/>
</dbReference>
<dbReference type="PROSITE" id="PS01069">
    <property type="entry name" value="DAGK_PROKAR"/>
    <property type="match status" value="1"/>
</dbReference>
<dbReference type="Pfam" id="PF01219">
    <property type="entry name" value="DAGK_prokar"/>
    <property type="match status" value="1"/>
</dbReference>
<feature type="binding site" evidence="18">
    <location>
        <position position="25"/>
    </location>
    <ligand>
        <name>a divalent metal cation</name>
        <dbReference type="ChEBI" id="CHEBI:60240"/>
    </ligand>
</feature>
<comment type="similarity">
    <text evidence="2">Belongs to the bacterial diacylglycerol kinase family.</text>
</comment>
<dbReference type="GO" id="GO:0005886">
    <property type="term" value="C:plasma membrane"/>
    <property type="evidence" value="ECO:0007669"/>
    <property type="project" value="UniProtKB-SubCell"/>
</dbReference>
<feature type="binding site" evidence="18">
    <location>
        <position position="73"/>
    </location>
    <ligand>
        <name>a divalent metal cation</name>
        <dbReference type="ChEBI" id="CHEBI:60240"/>
    </ligand>
</feature>
<evidence type="ECO:0000256" key="19">
    <source>
        <dbReference type="SAM" id="Phobius"/>
    </source>
</evidence>
<feature type="binding site" evidence="17">
    <location>
        <begin position="91"/>
        <end position="92"/>
    </location>
    <ligand>
        <name>ATP</name>
        <dbReference type="ChEBI" id="CHEBI:30616"/>
    </ligand>
</feature>
<dbReference type="KEGG" id="bcop:JD108_14255"/>
<evidence type="ECO:0000256" key="14">
    <source>
        <dbReference type="ARBA" id="ARBA00023264"/>
    </source>
</evidence>
<dbReference type="Gene3D" id="1.10.287.3610">
    <property type="match status" value="1"/>
</dbReference>
<evidence type="ECO:0000313" key="20">
    <source>
        <dbReference type="EMBL" id="QQE73077.1"/>
    </source>
</evidence>
<dbReference type="Proteomes" id="UP000677234">
    <property type="component" value="Chromosome"/>
</dbReference>
<feature type="transmembrane region" description="Helical" evidence="19">
    <location>
        <begin position="93"/>
        <end position="118"/>
    </location>
</feature>
<feature type="transmembrane region" description="Helical" evidence="19">
    <location>
        <begin position="53"/>
        <end position="72"/>
    </location>
</feature>
<proteinExistence type="inferred from homology"/>
<evidence type="ECO:0000256" key="8">
    <source>
        <dbReference type="ARBA" id="ARBA00022777"/>
    </source>
</evidence>
<feature type="binding site" evidence="16">
    <location>
        <position position="6"/>
    </location>
    <ligand>
        <name>substrate</name>
    </ligand>
</feature>
<evidence type="ECO:0000256" key="16">
    <source>
        <dbReference type="PIRSR" id="PIRSR600829-2"/>
    </source>
</evidence>
<evidence type="ECO:0000256" key="17">
    <source>
        <dbReference type="PIRSR" id="PIRSR600829-3"/>
    </source>
</evidence>
<keyword evidence="9 17" id="KW-0067">ATP-binding</keyword>
<dbReference type="Proteomes" id="UP000595847">
    <property type="component" value="Chromosome"/>
</dbReference>
<evidence type="ECO:0000313" key="22">
    <source>
        <dbReference type="Proteomes" id="UP000595847"/>
    </source>
</evidence>
<evidence type="ECO:0000256" key="18">
    <source>
        <dbReference type="PIRSR" id="PIRSR600829-4"/>
    </source>
</evidence>
<protein>
    <submittedName>
        <fullName evidence="20">Diacylglycerol kinase family protein</fullName>
    </submittedName>
</protein>
<evidence type="ECO:0000313" key="21">
    <source>
        <dbReference type="EMBL" id="QUO40155.1"/>
    </source>
</evidence>
<reference evidence="21" key="2">
    <citation type="submission" date="2021-04" db="EMBL/GenBank/DDBJ databases">
        <title>Brevibacillus composti FJAT-54423, complete genome.</title>
        <authorList>
            <person name="Tang R."/>
        </authorList>
    </citation>
    <scope>NUCLEOTIDE SEQUENCE</scope>
    <source>
        <strain evidence="21">FJAT-54424</strain>
    </source>
</reference>
<organism evidence="20 22">
    <name type="scientific">Brevibacillus composti</name>
    <dbReference type="NCBI Taxonomy" id="2796470"/>
    <lineage>
        <taxon>Bacteria</taxon>
        <taxon>Bacillati</taxon>
        <taxon>Bacillota</taxon>
        <taxon>Bacilli</taxon>
        <taxon>Bacillales</taxon>
        <taxon>Paenibacillaceae</taxon>
        <taxon>Brevibacillus</taxon>
    </lineage>
</organism>
<accession>A0A7T5EIB6</accession>
<evidence type="ECO:0000256" key="4">
    <source>
        <dbReference type="ARBA" id="ARBA00022516"/>
    </source>
</evidence>
<keyword evidence="8 20" id="KW-0418">Kinase</keyword>
<keyword evidence="10 19" id="KW-1133">Transmembrane helix</keyword>
<dbReference type="GO" id="GO:0016301">
    <property type="term" value="F:kinase activity"/>
    <property type="evidence" value="ECO:0007669"/>
    <property type="project" value="UniProtKB-KW"/>
</dbReference>
<keyword evidence="11" id="KW-0443">Lipid metabolism</keyword>
<evidence type="ECO:0000256" key="10">
    <source>
        <dbReference type="ARBA" id="ARBA00022989"/>
    </source>
</evidence>
<evidence type="ECO:0000256" key="11">
    <source>
        <dbReference type="ARBA" id="ARBA00023098"/>
    </source>
</evidence>
<evidence type="ECO:0000256" key="13">
    <source>
        <dbReference type="ARBA" id="ARBA00023209"/>
    </source>
</evidence>
<keyword evidence="18" id="KW-0479">Metal-binding</keyword>
<keyword evidence="5" id="KW-0808">Transferase</keyword>
<evidence type="ECO:0000256" key="6">
    <source>
        <dbReference type="ARBA" id="ARBA00022692"/>
    </source>
</evidence>
<dbReference type="InterPro" id="IPR000829">
    <property type="entry name" value="DAGK"/>
</dbReference>
<evidence type="ECO:0000256" key="2">
    <source>
        <dbReference type="ARBA" id="ARBA00005967"/>
    </source>
</evidence>
<dbReference type="AlphaFoldDB" id="A0A7T5EIB6"/>
<evidence type="ECO:0000256" key="3">
    <source>
        <dbReference type="ARBA" id="ARBA00022475"/>
    </source>
</evidence>
<feature type="transmembrane region" description="Helical" evidence="19">
    <location>
        <begin position="30"/>
        <end position="47"/>
    </location>
</feature>
<evidence type="ECO:0000256" key="5">
    <source>
        <dbReference type="ARBA" id="ARBA00022679"/>
    </source>
</evidence>
<evidence type="ECO:0000256" key="7">
    <source>
        <dbReference type="ARBA" id="ARBA00022741"/>
    </source>
</evidence>
<dbReference type="GO" id="GO:0046872">
    <property type="term" value="F:metal ion binding"/>
    <property type="evidence" value="ECO:0007669"/>
    <property type="project" value="UniProtKB-KW"/>
</dbReference>
<dbReference type="InterPro" id="IPR036945">
    <property type="entry name" value="DAGK_sf"/>
</dbReference>
<gene>
    <name evidence="20" type="ORF">JD108_14255</name>
    <name evidence="21" type="ORF">KDJ56_14200</name>
</gene>
<evidence type="ECO:0000313" key="23">
    <source>
        <dbReference type="Proteomes" id="UP000677234"/>
    </source>
</evidence>
<feature type="binding site" evidence="17">
    <location>
        <position position="25"/>
    </location>
    <ligand>
        <name>ATP</name>
        <dbReference type="ChEBI" id="CHEBI:30616"/>
    </ligand>
</feature>
<evidence type="ECO:0000256" key="15">
    <source>
        <dbReference type="PIRSR" id="PIRSR600829-1"/>
    </source>
</evidence>
<keyword evidence="3" id="KW-1003">Cell membrane</keyword>